<dbReference type="EMBL" id="QRBI01000120">
    <property type="protein sequence ID" value="RMC06976.1"/>
    <property type="molecule type" value="Genomic_DNA"/>
</dbReference>
<reference evidence="2 3" key="1">
    <citation type="submission" date="2018-07" db="EMBL/GenBank/DDBJ databases">
        <title>A high quality draft genome assembly of the barn swallow (H. rustica rustica).</title>
        <authorList>
            <person name="Formenti G."/>
            <person name="Chiara M."/>
            <person name="Poveda L."/>
            <person name="Francoijs K.-J."/>
            <person name="Bonisoli-Alquati A."/>
            <person name="Canova L."/>
            <person name="Gianfranceschi L."/>
            <person name="Horner D.S."/>
            <person name="Saino N."/>
        </authorList>
    </citation>
    <scope>NUCLEOTIDE SEQUENCE [LARGE SCALE GENOMIC DNA]</scope>
    <source>
        <strain evidence="2">Chelidonia</strain>
        <tissue evidence="2">Blood</tissue>
    </source>
</reference>
<keyword evidence="3" id="KW-1185">Reference proteome</keyword>
<name>A0A3M0K1G7_HIRRU</name>
<dbReference type="Proteomes" id="UP000269221">
    <property type="component" value="Unassembled WGS sequence"/>
</dbReference>
<feature type="region of interest" description="Disordered" evidence="1">
    <location>
        <begin position="86"/>
        <end position="111"/>
    </location>
</feature>
<dbReference type="STRING" id="333673.A0A3M0K1G7"/>
<sequence length="111" mass="12225">MQQHRLGAELLEGSSAEKELAILVDNKLSMSQQSDQGAKETKAQKANLILGCIKRSMAEGVHPVLLLCTFETYTGVLDLALESLSQERPGPFGMDPEEDHEDDWRDGISLL</sequence>
<dbReference type="AlphaFoldDB" id="A0A3M0K1G7"/>
<accession>A0A3M0K1G7</accession>
<evidence type="ECO:0000256" key="1">
    <source>
        <dbReference type="SAM" id="MobiDB-lite"/>
    </source>
</evidence>
<proteinExistence type="predicted"/>
<feature type="compositionally biased region" description="Basic and acidic residues" evidence="1">
    <location>
        <begin position="102"/>
        <end position="111"/>
    </location>
</feature>
<dbReference type="OrthoDB" id="8939918at2759"/>
<evidence type="ECO:0000313" key="2">
    <source>
        <dbReference type="EMBL" id="RMC06976.1"/>
    </source>
</evidence>
<protein>
    <submittedName>
        <fullName evidence="2">Uncharacterized protein</fullName>
    </submittedName>
</protein>
<organism evidence="2 3">
    <name type="scientific">Hirundo rustica rustica</name>
    <dbReference type="NCBI Taxonomy" id="333673"/>
    <lineage>
        <taxon>Eukaryota</taxon>
        <taxon>Metazoa</taxon>
        <taxon>Chordata</taxon>
        <taxon>Craniata</taxon>
        <taxon>Vertebrata</taxon>
        <taxon>Euteleostomi</taxon>
        <taxon>Archelosauria</taxon>
        <taxon>Archosauria</taxon>
        <taxon>Dinosauria</taxon>
        <taxon>Saurischia</taxon>
        <taxon>Theropoda</taxon>
        <taxon>Coelurosauria</taxon>
        <taxon>Aves</taxon>
        <taxon>Neognathae</taxon>
        <taxon>Neoaves</taxon>
        <taxon>Telluraves</taxon>
        <taxon>Australaves</taxon>
        <taxon>Passeriformes</taxon>
        <taxon>Sylvioidea</taxon>
        <taxon>Hirundinidae</taxon>
        <taxon>Hirundo</taxon>
    </lineage>
</organism>
<gene>
    <name evidence="2" type="ORF">DUI87_16428</name>
</gene>
<comment type="caution">
    <text evidence="2">The sequence shown here is derived from an EMBL/GenBank/DDBJ whole genome shotgun (WGS) entry which is preliminary data.</text>
</comment>
<evidence type="ECO:0000313" key="3">
    <source>
        <dbReference type="Proteomes" id="UP000269221"/>
    </source>
</evidence>